<dbReference type="RefSeq" id="WP_137328155.1">
    <property type="nucleotide sequence ID" value="NZ_CP040058.1"/>
</dbReference>
<reference evidence="1 2" key="1">
    <citation type="submission" date="2019-05" db="EMBL/GenBank/DDBJ databases">
        <title>Complete genome sequencing of Anaerostipes rhamnosivorans.</title>
        <authorList>
            <person name="Bui T.P.N."/>
            <person name="de Vos W.M."/>
        </authorList>
    </citation>
    <scope>NUCLEOTIDE SEQUENCE [LARGE SCALE GENOMIC DNA]</scope>
    <source>
        <strain evidence="1 2">1y2</strain>
    </source>
</reference>
<name>A0A4P8IDG9_9FIRM</name>
<proteinExistence type="predicted"/>
<dbReference type="OrthoDB" id="9789070at2"/>
<protein>
    <submittedName>
        <fullName evidence="1">Uncharacterized protein</fullName>
    </submittedName>
</protein>
<organism evidence="1 2">
    <name type="scientific">Anaerostipes rhamnosivorans</name>
    <dbReference type="NCBI Taxonomy" id="1229621"/>
    <lineage>
        <taxon>Bacteria</taxon>
        <taxon>Bacillati</taxon>
        <taxon>Bacillota</taxon>
        <taxon>Clostridia</taxon>
        <taxon>Lachnospirales</taxon>
        <taxon>Lachnospiraceae</taxon>
        <taxon>Anaerostipes</taxon>
    </lineage>
</organism>
<evidence type="ECO:0000313" key="2">
    <source>
        <dbReference type="Proteomes" id="UP000298653"/>
    </source>
</evidence>
<sequence length="176" mass="19990">MGYVGNITESVGETGSLVTDYAYEQNIYSDNQFLKDHLEAQTVYEEPAVLVADGAYNGERNVSKAKEHNIRLVTTNFTGYKPSDVFAGFIFDETGQTLLECANHKKPIRTYYDEHNDRCKQFRETCAKNKSGIKVKQESLSMQPYISVSDLKKVKSCKIFKVQIKIKLILMDLLTP</sequence>
<evidence type="ECO:0000313" key="1">
    <source>
        <dbReference type="EMBL" id="QCP34637.1"/>
    </source>
</evidence>
<dbReference type="KEGG" id="arf:AR1Y2_1183"/>
<gene>
    <name evidence="1" type="ORF">AR1Y2_1183</name>
</gene>
<keyword evidence="2" id="KW-1185">Reference proteome</keyword>
<dbReference type="Proteomes" id="UP000298653">
    <property type="component" value="Chromosome"/>
</dbReference>
<dbReference type="EMBL" id="CP040058">
    <property type="protein sequence ID" value="QCP34637.1"/>
    <property type="molecule type" value="Genomic_DNA"/>
</dbReference>
<accession>A0A4P8IDG9</accession>
<dbReference type="AlphaFoldDB" id="A0A4P8IDG9"/>